<evidence type="ECO:0000313" key="2">
    <source>
        <dbReference type="Proteomes" id="UP000321569"/>
    </source>
</evidence>
<comment type="caution">
    <text evidence="1">The sequence shown here is derived from an EMBL/GenBank/DDBJ whole genome shotgun (WGS) entry which is preliminary data.</text>
</comment>
<evidence type="ECO:0008006" key="3">
    <source>
        <dbReference type="Google" id="ProtNLM"/>
    </source>
</evidence>
<dbReference type="Gene3D" id="2.50.20.20">
    <property type="match status" value="1"/>
</dbReference>
<dbReference type="Proteomes" id="UP000321569">
    <property type="component" value="Unassembled WGS sequence"/>
</dbReference>
<name>A0A512PL40_9LACO</name>
<evidence type="ECO:0000313" key="1">
    <source>
        <dbReference type="EMBL" id="GEP71912.1"/>
    </source>
</evidence>
<dbReference type="STRING" id="1423795.FD12_GL000001"/>
<sequence length="250" mass="27723">MKKFVVLAVAVLGVLTAGCSSKKSNHQPSATQIAQKATKAVKTVKSGRSRLVIKTIHKGQATTGLVSGQFHLSPMIMKVTLGNGGKLVDHYYFDQNNMYMKSENVWYKGKVNQKSELVKQLKRQLTASGNAAVLTHLKSDLKLKENDQTYTLSYKGVNPAGVKAAKQIIVSEAGKQANKTLKNVRITHFEYQYTLNKKTSLPTKTFISMKYRDKLTKKSVTEKVTGTYHNINKVKKFTVPQAIQQAAQGF</sequence>
<reference evidence="1 2" key="1">
    <citation type="submission" date="2019-07" db="EMBL/GenBank/DDBJ databases">
        <title>Whole genome shotgun sequence of Lactobacillus rapi NBRC 109618.</title>
        <authorList>
            <person name="Hosoyama A."/>
            <person name="Uohara A."/>
            <person name="Ohji S."/>
            <person name="Ichikawa N."/>
        </authorList>
    </citation>
    <scope>NUCLEOTIDE SEQUENCE [LARGE SCALE GENOMIC DNA]</scope>
    <source>
        <strain evidence="1 2">NBRC 109618</strain>
    </source>
</reference>
<dbReference type="InterPro" id="IPR046720">
    <property type="entry name" value="DUF6612"/>
</dbReference>
<proteinExistence type="predicted"/>
<protein>
    <recommendedName>
        <fullName evidence="3">Lipoprotein</fullName>
    </recommendedName>
</protein>
<gene>
    <name evidence="1" type="ORF">LRA02_07800</name>
</gene>
<dbReference type="OrthoDB" id="2321571at2"/>
<dbReference type="Pfam" id="PF20316">
    <property type="entry name" value="DUF6612"/>
    <property type="match status" value="1"/>
</dbReference>
<accession>A0A512PL40</accession>
<organism evidence="1 2">
    <name type="scientific">Lentilactobacillus rapi</name>
    <dbReference type="NCBI Taxonomy" id="481723"/>
    <lineage>
        <taxon>Bacteria</taxon>
        <taxon>Bacillati</taxon>
        <taxon>Bacillota</taxon>
        <taxon>Bacilli</taxon>
        <taxon>Lactobacillales</taxon>
        <taxon>Lactobacillaceae</taxon>
        <taxon>Lentilactobacillus</taxon>
    </lineage>
</organism>
<dbReference type="PROSITE" id="PS51257">
    <property type="entry name" value="PROKAR_LIPOPROTEIN"/>
    <property type="match status" value="1"/>
</dbReference>
<dbReference type="RefSeq" id="WP_056981247.1">
    <property type="nucleotide sequence ID" value="NZ_BKAM01000006.1"/>
</dbReference>
<dbReference type="AlphaFoldDB" id="A0A512PL40"/>
<dbReference type="EMBL" id="BKAM01000006">
    <property type="protein sequence ID" value="GEP71912.1"/>
    <property type="molecule type" value="Genomic_DNA"/>
</dbReference>